<accession>A0A0A6U9F3</accession>
<dbReference type="STRING" id="1869.MB27_42615"/>
<comment type="caution">
    <text evidence="1">The sequence shown here is derived from an EMBL/GenBank/DDBJ whole genome shotgun (WGS) entry which is preliminary data.</text>
</comment>
<evidence type="ECO:0008006" key="3">
    <source>
        <dbReference type="Google" id="ProtNLM"/>
    </source>
</evidence>
<dbReference type="Gene3D" id="1.25.10.10">
    <property type="entry name" value="Leucine-rich Repeat Variant"/>
    <property type="match status" value="2"/>
</dbReference>
<dbReference type="InterPro" id="IPR011989">
    <property type="entry name" value="ARM-like"/>
</dbReference>
<dbReference type="SUPFAM" id="SSF48371">
    <property type="entry name" value="ARM repeat"/>
    <property type="match status" value="1"/>
</dbReference>
<protein>
    <recommendedName>
        <fullName evidence="3">PBS lyase</fullName>
    </recommendedName>
</protein>
<dbReference type="InterPro" id="IPR016024">
    <property type="entry name" value="ARM-type_fold"/>
</dbReference>
<gene>
    <name evidence="1" type="ORF">MB27_42615</name>
</gene>
<organism evidence="1 2">
    <name type="scientific">Actinoplanes utahensis</name>
    <dbReference type="NCBI Taxonomy" id="1869"/>
    <lineage>
        <taxon>Bacteria</taxon>
        <taxon>Bacillati</taxon>
        <taxon>Actinomycetota</taxon>
        <taxon>Actinomycetes</taxon>
        <taxon>Micromonosporales</taxon>
        <taxon>Micromonosporaceae</taxon>
        <taxon>Actinoplanes</taxon>
    </lineage>
</organism>
<dbReference type="RefSeq" id="WP_043533912.1">
    <property type="nucleotide sequence ID" value="NZ_BAABKU010000010.1"/>
</dbReference>
<dbReference type="OrthoDB" id="292843at2"/>
<dbReference type="SMART" id="SM00567">
    <property type="entry name" value="EZ_HEAT"/>
    <property type="match status" value="5"/>
</dbReference>
<dbReference type="AlphaFoldDB" id="A0A0A6U9F3"/>
<evidence type="ECO:0000313" key="2">
    <source>
        <dbReference type="Proteomes" id="UP000054537"/>
    </source>
</evidence>
<reference evidence="1 2" key="1">
    <citation type="submission" date="2014-10" db="EMBL/GenBank/DDBJ databases">
        <title>Draft genome sequence of Actinoplanes utahensis NRRL 12052.</title>
        <authorList>
            <person name="Velasco-Bucheli B."/>
            <person name="del Cerro C."/>
            <person name="Hormigo D."/>
            <person name="Garcia J.L."/>
            <person name="Acebal C."/>
            <person name="Arroyo M."/>
            <person name="de la Mata I."/>
        </authorList>
    </citation>
    <scope>NUCLEOTIDE SEQUENCE [LARGE SCALE GENOMIC DNA]</scope>
    <source>
        <strain evidence="1 2">NRRL 12052</strain>
    </source>
</reference>
<dbReference type="InterPro" id="IPR004155">
    <property type="entry name" value="PBS_lyase_HEAT"/>
</dbReference>
<proteinExistence type="predicted"/>
<dbReference type="Proteomes" id="UP000054537">
    <property type="component" value="Unassembled WGS sequence"/>
</dbReference>
<dbReference type="EMBL" id="JRTT01000141">
    <property type="protein sequence ID" value="KHD72011.1"/>
    <property type="molecule type" value="Genomic_DNA"/>
</dbReference>
<dbReference type="eggNOG" id="COG1413">
    <property type="taxonomic scope" value="Bacteria"/>
</dbReference>
<name>A0A0A6U9F3_ACTUT</name>
<sequence>MWGDDLESVDWRRLEHHYGTAEDVPGWLRDCASDDPERAATALSQFDVAVYHQGGWICPAAAAALPFLVDLAFGAVHRRAAVVVLIGEFVDEAARVEPEWVDTAWPEALERAAPRLIALLDDPDPAVRREAARVAGTDAMRRPEMAAALRRRWRAEEDRVTRWDLISAFGRFADPDITALLHGLLDDPDPQTGLAAVHALARTEPDLPASRVPQLVAACRGPGIAAWKDSAWFGTSIVDRTGQLLHHDRVAAAEFAVALGDGAGMRQAAVLLAQWRSAAEALHGFLIDRLADEDAETRFQAAYLLACVPSPHAADALAALIDDTANAGTGGHITVSDAAVWALTRLGDARSVQPVRERLAGPHLGFASAGEFFSATPGSWHGFWLPAVDEALSPLTEYAAALVPAVRVGASHALCRLLGAWGAASAPAVPQLVALLGHRHLEVTAATAIGDIGPAAADAADELRRHAPMPAAAWAHWRVTGDPSLALPALARAASEEDLRRLGDLGPLAAGHADRLRRLARSFDHGLVRADAAYTHYRVTADPAVALDVLTEVARPLADGDCRPETITALERLAVIGALTAPVVAIARAVLDSPRRLSYFGGWNVFRSDERLRAAAATVLGNSMARPAAPVE</sequence>
<keyword evidence="2" id="KW-1185">Reference proteome</keyword>
<evidence type="ECO:0000313" key="1">
    <source>
        <dbReference type="EMBL" id="KHD72011.1"/>
    </source>
</evidence>